<name>A0A5C2S9M4_9APHY</name>
<evidence type="ECO:0000313" key="3">
    <source>
        <dbReference type="EMBL" id="RPD60502.1"/>
    </source>
</evidence>
<keyword evidence="2" id="KW-1133">Transmembrane helix</keyword>
<feature type="compositionally biased region" description="Polar residues" evidence="1">
    <location>
        <begin position="225"/>
        <end position="235"/>
    </location>
</feature>
<feature type="region of interest" description="Disordered" evidence="1">
    <location>
        <begin position="39"/>
        <end position="64"/>
    </location>
</feature>
<evidence type="ECO:0000313" key="4">
    <source>
        <dbReference type="Proteomes" id="UP000313359"/>
    </source>
</evidence>
<evidence type="ECO:0000256" key="2">
    <source>
        <dbReference type="SAM" id="Phobius"/>
    </source>
</evidence>
<evidence type="ECO:0000256" key="1">
    <source>
        <dbReference type="SAM" id="MobiDB-lite"/>
    </source>
</evidence>
<feature type="compositionally biased region" description="Low complexity" evidence="1">
    <location>
        <begin position="203"/>
        <end position="222"/>
    </location>
</feature>
<keyword evidence="2" id="KW-0472">Membrane</keyword>
<proteinExistence type="predicted"/>
<keyword evidence="2" id="KW-0812">Transmembrane</keyword>
<dbReference type="AlphaFoldDB" id="A0A5C2S9M4"/>
<feature type="compositionally biased region" description="Polar residues" evidence="1">
    <location>
        <begin position="253"/>
        <end position="262"/>
    </location>
</feature>
<feature type="compositionally biased region" description="Basic and acidic residues" evidence="1">
    <location>
        <begin position="39"/>
        <end position="50"/>
    </location>
</feature>
<sequence length="333" mass="35492">MTSLFSSPLFFVVLGEGVLILLLMGIVLFQCCAAHGRGKTQDKKDAEGGYHSRATGYSRDMEGGRHVPWKDNQVRFTANTTASSGSLLPLIAKNIDSSALSHPVSGLAGIGSSHAAKSWDMSSLATTPESTDLYPGQPTAPSAAHLQSGGPTRHTLSTLLETYAELAKSDLGSAAECYRGEQVHEDPYCAMVTSDDAGDRTLTVTSRTPASSSVSSIFTSDVSQDRVSPSTQHTASPRKRDDIPPYPFLLRTGISTSKTPNESGRAVERETAERSVSSASSEGRMKQNYGGREGQRRGRVSSHKSVNGGRRKAGVRPAVRSSSFSAPQSYFDD</sequence>
<protein>
    <submittedName>
        <fullName evidence="3">Uncharacterized protein</fullName>
    </submittedName>
</protein>
<feature type="compositionally biased region" description="Polar residues" evidence="1">
    <location>
        <begin position="320"/>
        <end position="333"/>
    </location>
</feature>
<accession>A0A5C2S9M4</accession>
<keyword evidence="4" id="KW-1185">Reference proteome</keyword>
<feature type="transmembrane region" description="Helical" evidence="2">
    <location>
        <begin position="9"/>
        <end position="29"/>
    </location>
</feature>
<dbReference type="Proteomes" id="UP000313359">
    <property type="component" value="Unassembled WGS sequence"/>
</dbReference>
<gene>
    <name evidence="3" type="ORF">L227DRAFT_611053</name>
</gene>
<dbReference type="EMBL" id="ML122265">
    <property type="protein sequence ID" value="RPD60502.1"/>
    <property type="molecule type" value="Genomic_DNA"/>
</dbReference>
<organism evidence="3 4">
    <name type="scientific">Lentinus tigrinus ALCF2SS1-6</name>
    <dbReference type="NCBI Taxonomy" id="1328759"/>
    <lineage>
        <taxon>Eukaryota</taxon>
        <taxon>Fungi</taxon>
        <taxon>Dikarya</taxon>
        <taxon>Basidiomycota</taxon>
        <taxon>Agaricomycotina</taxon>
        <taxon>Agaricomycetes</taxon>
        <taxon>Polyporales</taxon>
        <taxon>Polyporaceae</taxon>
        <taxon>Lentinus</taxon>
    </lineage>
</organism>
<reference evidence="3" key="1">
    <citation type="journal article" date="2018" name="Genome Biol. Evol.">
        <title>Genomics and development of Lentinus tigrinus, a white-rot wood-decaying mushroom with dimorphic fruiting bodies.</title>
        <authorList>
            <person name="Wu B."/>
            <person name="Xu Z."/>
            <person name="Knudson A."/>
            <person name="Carlson A."/>
            <person name="Chen N."/>
            <person name="Kovaka S."/>
            <person name="LaButti K."/>
            <person name="Lipzen A."/>
            <person name="Pennachio C."/>
            <person name="Riley R."/>
            <person name="Schakwitz W."/>
            <person name="Umezawa K."/>
            <person name="Ohm R.A."/>
            <person name="Grigoriev I.V."/>
            <person name="Nagy L.G."/>
            <person name="Gibbons J."/>
            <person name="Hibbett D."/>
        </authorList>
    </citation>
    <scope>NUCLEOTIDE SEQUENCE [LARGE SCALE GENOMIC DNA]</scope>
    <source>
        <strain evidence="3">ALCF2SS1-6</strain>
    </source>
</reference>
<feature type="region of interest" description="Disordered" evidence="1">
    <location>
        <begin position="201"/>
        <end position="333"/>
    </location>
</feature>